<dbReference type="OrthoDB" id="1120923at2"/>
<reference evidence="1 2" key="1">
    <citation type="submission" date="2016-11" db="EMBL/GenBank/DDBJ databases">
        <title>Study of marine rhodopsin-containing bacteria.</title>
        <authorList>
            <person name="Yoshizawa S."/>
            <person name="Kumagai Y."/>
            <person name="Kogure K."/>
        </authorList>
    </citation>
    <scope>NUCLEOTIDE SEQUENCE [LARGE SCALE GENOMIC DNA]</scope>
    <source>
        <strain evidence="1 2">SAORIC-28</strain>
    </source>
</reference>
<name>A0A271J2A3_9BACT</name>
<keyword evidence="2" id="KW-1185">Reference proteome</keyword>
<organism evidence="1 2">
    <name type="scientific">Rubrivirga marina</name>
    <dbReference type="NCBI Taxonomy" id="1196024"/>
    <lineage>
        <taxon>Bacteria</taxon>
        <taxon>Pseudomonadati</taxon>
        <taxon>Rhodothermota</taxon>
        <taxon>Rhodothermia</taxon>
        <taxon>Rhodothermales</taxon>
        <taxon>Rubricoccaceae</taxon>
        <taxon>Rubrivirga</taxon>
    </lineage>
</organism>
<dbReference type="RefSeq" id="WP_095511104.1">
    <property type="nucleotide sequence ID" value="NZ_MQWD01000001.1"/>
</dbReference>
<sequence length="179" mass="19224">MIEAVRQGFAQRAVRSALSARQPRPLPPLADRRVLVVLPNDADGQRATWDLLAGLDVPAHRVRPVLLGSLRTDPPGPFAPDVKILGDDDRDWRRLPTAAVRAKLWTPPPDVALNLADPGDLGAALLAGGSPAAVRIGRHHPDREAFYDLMIQGEPNAASAAGALRRLLARLDPPVLPAR</sequence>
<gene>
    <name evidence="1" type="ORF">BSZ37_13825</name>
</gene>
<protein>
    <submittedName>
        <fullName evidence="1">Uncharacterized protein</fullName>
    </submittedName>
</protein>
<comment type="caution">
    <text evidence="1">The sequence shown here is derived from an EMBL/GenBank/DDBJ whole genome shotgun (WGS) entry which is preliminary data.</text>
</comment>
<evidence type="ECO:0000313" key="2">
    <source>
        <dbReference type="Proteomes" id="UP000216339"/>
    </source>
</evidence>
<accession>A0A271J2A3</accession>
<evidence type="ECO:0000313" key="1">
    <source>
        <dbReference type="EMBL" id="PAP77437.1"/>
    </source>
</evidence>
<dbReference type="EMBL" id="MQWD01000001">
    <property type="protein sequence ID" value="PAP77437.1"/>
    <property type="molecule type" value="Genomic_DNA"/>
</dbReference>
<dbReference type="Proteomes" id="UP000216339">
    <property type="component" value="Unassembled WGS sequence"/>
</dbReference>
<dbReference type="AlphaFoldDB" id="A0A271J2A3"/>
<proteinExistence type="predicted"/>